<keyword evidence="3" id="KW-1185">Reference proteome</keyword>
<proteinExistence type="predicted"/>
<feature type="domain" description="Cyclic nucleotide-binding" evidence="1">
    <location>
        <begin position="39"/>
        <end position="125"/>
    </location>
</feature>
<dbReference type="OrthoDB" id="680421at2"/>
<dbReference type="SUPFAM" id="SSF51206">
    <property type="entry name" value="cAMP-binding domain-like"/>
    <property type="match status" value="1"/>
</dbReference>
<dbReference type="CDD" id="cd00038">
    <property type="entry name" value="CAP_ED"/>
    <property type="match status" value="1"/>
</dbReference>
<comment type="caution">
    <text evidence="2">The sequence shown here is derived from an EMBL/GenBank/DDBJ whole genome shotgun (WGS) entry which is preliminary data.</text>
</comment>
<dbReference type="RefSeq" id="WP_120514933.1">
    <property type="nucleotide sequence ID" value="NZ_QXZY01000002.1"/>
</dbReference>
<dbReference type="Proteomes" id="UP000279089">
    <property type="component" value="Unassembled WGS sequence"/>
</dbReference>
<dbReference type="EMBL" id="RMBX01000003">
    <property type="protein sequence ID" value="RPD41958.1"/>
    <property type="molecule type" value="Genomic_DNA"/>
</dbReference>
<gene>
    <name evidence="2" type="ORF">EG028_07315</name>
</gene>
<dbReference type="InterPro" id="IPR000595">
    <property type="entry name" value="cNMP-bd_dom"/>
</dbReference>
<evidence type="ECO:0000313" key="3">
    <source>
        <dbReference type="Proteomes" id="UP000279089"/>
    </source>
</evidence>
<protein>
    <submittedName>
        <fullName evidence="2">Crp/Fnr family transcriptional regulator</fullName>
    </submittedName>
</protein>
<dbReference type="InterPro" id="IPR014710">
    <property type="entry name" value="RmlC-like_jellyroll"/>
</dbReference>
<organism evidence="2 3">
    <name type="scientific">Chitinophaga barathri</name>
    <dbReference type="NCBI Taxonomy" id="1647451"/>
    <lineage>
        <taxon>Bacteria</taxon>
        <taxon>Pseudomonadati</taxon>
        <taxon>Bacteroidota</taxon>
        <taxon>Chitinophagia</taxon>
        <taxon>Chitinophagales</taxon>
        <taxon>Chitinophagaceae</taxon>
        <taxon>Chitinophaga</taxon>
    </lineage>
</organism>
<reference evidence="3" key="1">
    <citation type="submission" date="2018-11" db="EMBL/GenBank/DDBJ databases">
        <title>Chitinophaga lutea sp.nov., isolate from arsenic contaminated soil.</title>
        <authorList>
            <person name="Zong Y."/>
        </authorList>
    </citation>
    <scope>NUCLEOTIDE SEQUENCE [LARGE SCALE GENOMIC DNA]</scope>
    <source>
        <strain evidence="3">YLT18</strain>
    </source>
</reference>
<evidence type="ECO:0000259" key="1">
    <source>
        <dbReference type="Pfam" id="PF00027"/>
    </source>
</evidence>
<dbReference type="Pfam" id="PF00027">
    <property type="entry name" value="cNMP_binding"/>
    <property type="match status" value="1"/>
</dbReference>
<dbReference type="InterPro" id="IPR018490">
    <property type="entry name" value="cNMP-bd_dom_sf"/>
</dbReference>
<sequence>MEINVETCYEKMFSELKKIYPELSPELQQKIREHCKLLYFPKGSVILDYDKTCKACYFAVQGLVISRFIHNGREKVSWFMGAGDIIISVASFFRQKASDEKLVALIDTVFICMDNDALQQIYKEHLEFNVIGRRLTEEYYIRSMERNRWVNYSAKERYNLLMQQYPLLFQHARNEDLASYLGMDKATLCREKKKSARGK</sequence>
<evidence type="ECO:0000313" key="2">
    <source>
        <dbReference type="EMBL" id="RPD41958.1"/>
    </source>
</evidence>
<dbReference type="Gene3D" id="2.60.120.10">
    <property type="entry name" value="Jelly Rolls"/>
    <property type="match status" value="1"/>
</dbReference>
<name>A0A3N4MEE8_9BACT</name>
<accession>A0A3N4MEE8</accession>
<dbReference type="AlphaFoldDB" id="A0A3N4MEE8"/>